<keyword evidence="2" id="KW-1185">Reference proteome</keyword>
<dbReference type="EMBL" id="JARJCW010000028">
    <property type="protein sequence ID" value="KAJ7210339.1"/>
    <property type="molecule type" value="Genomic_DNA"/>
</dbReference>
<dbReference type="Proteomes" id="UP001219525">
    <property type="component" value="Unassembled WGS sequence"/>
</dbReference>
<reference evidence="1" key="1">
    <citation type="submission" date="2023-03" db="EMBL/GenBank/DDBJ databases">
        <title>Massive genome expansion in bonnet fungi (Mycena s.s.) driven by repeated elements and novel gene families across ecological guilds.</title>
        <authorList>
            <consortium name="Lawrence Berkeley National Laboratory"/>
            <person name="Harder C.B."/>
            <person name="Miyauchi S."/>
            <person name="Viragh M."/>
            <person name="Kuo A."/>
            <person name="Thoen E."/>
            <person name="Andreopoulos B."/>
            <person name="Lu D."/>
            <person name="Skrede I."/>
            <person name="Drula E."/>
            <person name="Henrissat B."/>
            <person name="Morin E."/>
            <person name="Kohler A."/>
            <person name="Barry K."/>
            <person name="LaButti K."/>
            <person name="Morin E."/>
            <person name="Salamov A."/>
            <person name="Lipzen A."/>
            <person name="Mereny Z."/>
            <person name="Hegedus B."/>
            <person name="Baldrian P."/>
            <person name="Stursova M."/>
            <person name="Weitz H."/>
            <person name="Taylor A."/>
            <person name="Grigoriev I.V."/>
            <person name="Nagy L.G."/>
            <person name="Martin F."/>
            <person name="Kauserud H."/>
        </authorList>
    </citation>
    <scope>NUCLEOTIDE SEQUENCE</scope>
    <source>
        <strain evidence="1">9144</strain>
    </source>
</reference>
<evidence type="ECO:0000313" key="2">
    <source>
        <dbReference type="Proteomes" id="UP001219525"/>
    </source>
</evidence>
<comment type="caution">
    <text evidence="1">The sequence shown here is derived from an EMBL/GenBank/DDBJ whole genome shotgun (WGS) entry which is preliminary data.</text>
</comment>
<proteinExistence type="predicted"/>
<name>A0AAD6YHH8_9AGAR</name>
<evidence type="ECO:0000313" key="1">
    <source>
        <dbReference type="EMBL" id="KAJ7210339.1"/>
    </source>
</evidence>
<gene>
    <name evidence="1" type="ORF">GGX14DRAFT_565545</name>
</gene>
<sequence length="110" mass="12011">MSARSAAHVFMVAIKGGKRTRAASSSGTRQTLANKLSLMGGELYDFDLVKKALDKVVPQPVVENVVQKKIRNINIEALLFGIFYLEAPIHRETPVVGNLSIWKPGSSGFQ</sequence>
<dbReference type="AlphaFoldDB" id="A0AAD6YHH8"/>
<accession>A0AAD6YHH8</accession>
<organism evidence="1 2">
    <name type="scientific">Mycena pura</name>
    <dbReference type="NCBI Taxonomy" id="153505"/>
    <lineage>
        <taxon>Eukaryota</taxon>
        <taxon>Fungi</taxon>
        <taxon>Dikarya</taxon>
        <taxon>Basidiomycota</taxon>
        <taxon>Agaricomycotina</taxon>
        <taxon>Agaricomycetes</taxon>
        <taxon>Agaricomycetidae</taxon>
        <taxon>Agaricales</taxon>
        <taxon>Marasmiineae</taxon>
        <taxon>Mycenaceae</taxon>
        <taxon>Mycena</taxon>
    </lineage>
</organism>
<protein>
    <submittedName>
        <fullName evidence="1">Uncharacterized protein</fullName>
    </submittedName>
</protein>